<dbReference type="EMBL" id="MIEK01000024">
    <property type="protein sequence ID" value="OEH82284.1"/>
    <property type="molecule type" value="Genomic_DNA"/>
</dbReference>
<dbReference type="Pfam" id="PF13731">
    <property type="entry name" value="WxL"/>
    <property type="match status" value="1"/>
</dbReference>
<name>A0A1E5KWM8_9ENTE</name>
<feature type="region of interest" description="Disordered" evidence="1">
    <location>
        <begin position="37"/>
        <end position="81"/>
    </location>
</feature>
<reference evidence="4 5" key="1">
    <citation type="submission" date="2016-09" db="EMBL/GenBank/DDBJ databases">
        <authorList>
            <person name="Capua I."/>
            <person name="De Benedictis P."/>
            <person name="Joannis T."/>
            <person name="Lombin L.H."/>
            <person name="Cattoli G."/>
        </authorList>
    </citation>
    <scope>NUCLEOTIDE SEQUENCE [LARGE SCALE GENOMIC DNA]</scope>
    <source>
        <strain evidence="4 5">LMG 25899</strain>
    </source>
</reference>
<evidence type="ECO:0000256" key="2">
    <source>
        <dbReference type="SAM" id="SignalP"/>
    </source>
</evidence>
<dbReference type="RefSeq" id="WP_069698759.1">
    <property type="nucleotide sequence ID" value="NZ_JAGGMA010000015.1"/>
</dbReference>
<gene>
    <name evidence="4" type="ORF">BCR26_13630</name>
</gene>
<dbReference type="STRING" id="762845.BCR26_13630"/>
<evidence type="ECO:0000256" key="1">
    <source>
        <dbReference type="SAM" id="MobiDB-lite"/>
    </source>
</evidence>
<proteinExistence type="predicted"/>
<organism evidence="4 5">
    <name type="scientific">Enterococcus rivorum</name>
    <dbReference type="NCBI Taxonomy" id="762845"/>
    <lineage>
        <taxon>Bacteria</taxon>
        <taxon>Bacillati</taxon>
        <taxon>Bacillota</taxon>
        <taxon>Bacilli</taxon>
        <taxon>Lactobacillales</taxon>
        <taxon>Enterococcaceae</taxon>
        <taxon>Enterococcus</taxon>
    </lineage>
</organism>
<keyword evidence="5" id="KW-1185">Reference proteome</keyword>
<protein>
    <submittedName>
        <fullName evidence="4">Cell surface protein</fullName>
    </submittedName>
</protein>
<evidence type="ECO:0000313" key="4">
    <source>
        <dbReference type="EMBL" id="OEH82284.1"/>
    </source>
</evidence>
<feature type="chain" id="PRO_5009180527" evidence="2">
    <location>
        <begin position="27"/>
        <end position="260"/>
    </location>
</feature>
<evidence type="ECO:0000259" key="3">
    <source>
        <dbReference type="Pfam" id="PF13731"/>
    </source>
</evidence>
<feature type="compositionally biased region" description="Low complexity" evidence="1">
    <location>
        <begin position="41"/>
        <end position="51"/>
    </location>
</feature>
<feature type="signal peptide" evidence="2">
    <location>
        <begin position="1"/>
        <end position="26"/>
    </location>
</feature>
<dbReference type="AlphaFoldDB" id="A0A1E5KWM8"/>
<keyword evidence="2" id="KW-0732">Signal</keyword>
<evidence type="ECO:0000313" key="5">
    <source>
        <dbReference type="Proteomes" id="UP000095256"/>
    </source>
</evidence>
<dbReference type="InterPro" id="IPR027994">
    <property type="entry name" value="WxL_dom"/>
</dbReference>
<sequence>MKLTKIITLSSLVALSLTTGTSLASAVDGAEYKSNGAVQFVPNTDPTNPVDPTDPDPEKPVDPIDPTDPDGPEPGTNGPLSIDYASSLDFGLNKISNKDQTYYARAQKFTNLDDRPNYVQVSDNRGTNAGWTLKVKQDGQFTATTATLNNILTGAKVTLKNPSITSNSTATAPVSNGTLVLNPDGSEVVVMAAADKTGAGTWSNSWGTVEEVTEKNETGGDVKVNVTKDITLEVPGSTPKDAVKYQTKLVWTLTDVPGNL</sequence>
<accession>A0A1E5KWM8</accession>
<comment type="caution">
    <text evidence="4">The sequence shown here is derived from an EMBL/GenBank/DDBJ whole genome shotgun (WGS) entry which is preliminary data.</text>
</comment>
<dbReference type="OrthoDB" id="2339326at2"/>
<feature type="domain" description="WxL" evidence="3">
    <location>
        <begin position="30"/>
        <end position="257"/>
    </location>
</feature>
<dbReference type="Proteomes" id="UP000095256">
    <property type="component" value="Unassembled WGS sequence"/>
</dbReference>